<feature type="signal peptide" evidence="8">
    <location>
        <begin position="1"/>
        <end position="19"/>
    </location>
</feature>
<keyword evidence="11" id="KW-1185">Reference proteome</keyword>
<dbReference type="EMBL" id="MU006782">
    <property type="protein sequence ID" value="KAF2642147.1"/>
    <property type="molecule type" value="Genomic_DNA"/>
</dbReference>
<keyword evidence="5" id="KW-0325">Glycoprotein</keyword>
<evidence type="ECO:0000256" key="5">
    <source>
        <dbReference type="ARBA" id="ARBA00023180"/>
    </source>
</evidence>
<dbReference type="PANTHER" id="PTHR47966">
    <property type="entry name" value="BETA-SITE APP-CLEAVING ENZYME, ISOFORM A-RELATED"/>
    <property type="match status" value="1"/>
</dbReference>
<name>A0A6A6S4C7_9PLEO</name>
<dbReference type="InterPro" id="IPR001461">
    <property type="entry name" value="Aspartic_peptidase_A1"/>
</dbReference>
<evidence type="ECO:0000256" key="3">
    <source>
        <dbReference type="ARBA" id="ARBA00022750"/>
    </source>
</evidence>
<reference evidence="10" key="1">
    <citation type="journal article" date="2020" name="Stud. Mycol.">
        <title>101 Dothideomycetes genomes: a test case for predicting lifestyles and emergence of pathogens.</title>
        <authorList>
            <person name="Haridas S."/>
            <person name="Albert R."/>
            <person name="Binder M."/>
            <person name="Bloem J."/>
            <person name="Labutti K."/>
            <person name="Salamov A."/>
            <person name="Andreopoulos B."/>
            <person name="Baker S."/>
            <person name="Barry K."/>
            <person name="Bills G."/>
            <person name="Bluhm B."/>
            <person name="Cannon C."/>
            <person name="Castanera R."/>
            <person name="Culley D."/>
            <person name="Daum C."/>
            <person name="Ezra D."/>
            <person name="Gonzalez J."/>
            <person name="Henrissat B."/>
            <person name="Kuo A."/>
            <person name="Liang C."/>
            <person name="Lipzen A."/>
            <person name="Lutzoni F."/>
            <person name="Magnuson J."/>
            <person name="Mondo S."/>
            <person name="Nolan M."/>
            <person name="Ohm R."/>
            <person name="Pangilinan J."/>
            <person name="Park H.-J."/>
            <person name="Ramirez L."/>
            <person name="Alfaro M."/>
            <person name="Sun H."/>
            <person name="Tritt A."/>
            <person name="Yoshinaga Y."/>
            <person name="Zwiers L.-H."/>
            <person name="Turgeon B."/>
            <person name="Goodwin S."/>
            <person name="Spatafora J."/>
            <person name="Crous P."/>
            <person name="Grigoriev I."/>
        </authorList>
    </citation>
    <scope>NUCLEOTIDE SEQUENCE</scope>
    <source>
        <strain evidence="10">CBS 473.64</strain>
    </source>
</reference>
<keyword evidence="4" id="KW-0378">Hydrolase</keyword>
<dbReference type="PANTHER" id="PTHR47966:SF2">
    <property type="entry name" value="ASPERGILLOPEPSIN-1-RELATED"/>
    <property type="match status" value="1"/>
</dbReference>
<dbReference type="FunFam" id="2.40.70.10:FF:000026">
    <property type="entry name" value="Endothiapepsin"/>
    <property type="match status" value="1"/>
</dbReference>
<evidence type="ECO:0000256" key="2">
    <source>
        <dbReference type="ARBA" id="ARBA00022670"/>
    </source>
</evidence>
<keyword evidence="3" id="KW-0064">Aspartyl protease</keyword>
<evidence type="ECO:0000256" key="4">
    <source>
        <dbReference type="ARBA" id="ARBA00022801"/>
    </source>
</evidence>
<evidence type="ECO:0000256" key="1">
    <source>
        <dbReference type="ARBA" id="ARBA00007447"/>
    </source>
</evidence>
<evidence type="ECO:0000313" key="11">
    <source>
        <dbReference type="Proteomes" id="UP000799753"/>
    </source>
</evidence>
<evidence type="ECO:0000256" key="7">
    <source>
        <dbReference type="PIRSR" id="PIRSR601461-1"/>
    </source>
</evidence>
<dbReference type="GO" id="GO:0006508">
    <property type="term" value="P:proteolysis"/>
    <property type="evidence" value="ECO:0007669"/>
    <property type="project" value="UniProtKB-KW"/>
</dbReference>
<dbReference type="CDD" id="cd06097">
    <property type="entry name" value="Aspergillopepsin_like"/>
    <property type="match status" value="1"/>
</dbReference>
<feature type="chain" id="PRO_5025540781" evidence="8">
    <location>
        <begin position="20"/>
        <end position="407"/>
    </location>
</feature>
<sequence length="407" mass="42999">MPSFATITAALALAGTALATPVELKKREFSIEQVARKTFAKNGPATIAKTFRKFGKVVPEHVLKAAALGPQDAEVSVLADNGSAPAVSGDEYDSLYLSPVEIAGKTVHLDFDTGSGDLWVFSSLQASTQLSGHDYYQVDASKQISGASWRISYGDGSGAAGKVYADKVVVGGVTATSQAVEAATSVSSAFSSDTDTDGLLGLSFSTLNTVSPTSQKTWFDTVHTQLAKPLFAVSLKYHSPGTYDFGYIDTAKYTGEITYGDVDTSQGWWQITFSGYTVGNGSKVSSSINGITDTGTTLLYLPPAVVKAYYAKVSGSSNSNTYGGYVFPCATTPPDFSLTFEGVEQRVPGKYINYSPVEKGSTSCFGGIQTNDGIGMSIFGDIFLKSKFVVHEQSETPRIGFADQGVF</sequence>
<dbReference type="AlphaFoldDB" id="A0A6A6S4C7"/>
<proteinExistence type="inferred from homology"/>
<comment type="function">
    <text evidence="6">Secreted aspartic endopeptidase that allows assimilation of proteinaceous substrates. The scissile peptide bond is attacked by a nucleophilic water molecule activated by two aspartic residues in the active site. Shows a broad primary substrate specificity. Favors hydrophobic residues at the P1 and P1' positions.</text>
</comment>
<feature type="domain" description="Peptidase A1" evidence="9">
    <location>
        <begin position="96"/>
        <end position="402"/>
    </location>
</feature>
<dbReference type="GO" id="GO:0004190">
    <property type="term" value="F:aspartic-type endopeptidase activity"/>
    <property type="evidence" value="ECO:0007669"/>
    <property type="project" value="UniProtKB-KW"/>
</dbReference>
<dbReference type="InterPro" id="IPR021109">
    <property type="entry name" value="Peptidase_aspartic_dom_sf"/>
</dbReference>
<evidence type="ECO:0000256" key="8">
    <source>
        <dbReference type="SAM" id="SignalP"/>
    </source>
</evidence>
<dbReference type="PROSITE" id="PS51767">
    <property type="entry name" value="PEPTIDASE_A1"/>
    <property type="match status" value="1"/>
</dbReference>
<protein>
    <submittedName>
        <fullName evidence="10">Acid protease</fullName>
    </submittedName>
</protein>
<dbReference type="Pfam" id="PF00026">
    <property type="entry name" value="Asp"/>
    <property type="match status" value="1"/>
</dbReference>
<keyword evidence="2 10" id="KW-0645">Protease</keyword>
<dbReference type="Proteomes" id="UP000799753">
    <property type="component" value="Unassembled WGS sequence"/>
</dbReference>
<dbReference type="OrthoDB" id="2747330at2759"/>
<evidence type="ECO:0000313" key="10">
    <source>
        <dbReference type="EMBL" id="KAF2642147.1"/>
    </source>
</evidence>
<gene>
    <name evidence="10" type="ORF">P280DRAFT_479371</name>
</gene>
<dbReference type="PRINTS" id="PR00792">
    <property type="entry name" value="PEPSIN"/>
</dbReference>
<feature type="active site" evidence="7">
    <location>
        <position position="112"/>
    </location>
</feature>
<dbReference type="FunFam" id="2.40.70.10:FF:000024">
    <property type="entry name" value="Endothiapepsin"/>
    <property type="match status" value="1"/>
</dbReference>
<dbReference type="InterPro" id="IPR033121">
    <property type="entry name" value="PEPTIDASE_A1"/>
</dbReference>
<feature type="active site" evidence="7">
    <location>
        <position position="293"/>
    </location>
</feature>
<evidence type="ECO:0000259" key="9">
    <source>
        <dbReference type="PROSITE" id="PS51767"/>
    </source>
</evidence>
<organism evidence="10 11">
    <name type="scientific">Massarina eburnea CBS 473.64</name>
    <dbReference type="NCBI Taxonomy" id="1395130"/>
    <lineage>
        <taxon>Eukaryota</taxon>
        <taxon>Fungi</taxon>
        <taxon>Dikarya</taxon>
        <taxon>Ascomycota</taxon>
        <taxon>Pezizomycotina</taxon>
        <taxon>Dothideomycetes</taxon>
        <taxon>Pleosporomycetidae</taxon>
        <taxon>Pleosporales</taxon>
        <taxon>Massarineae</taxon>
        <taxon>Massarinaceae</taxon>
        <taxon>Massarina</taxon>
    </lineage>
</organism>
<dbReference type="Gene3D" id="2.40.70.10">
    <property type="entry name" value="Acid Proteases"/>
    <property type="match status" value="2"/>
</dbReference>
<keyword evidence="8" id="KW-0732">Signal</keyword>
<dbReference type="SUPFAM" id="SSF50630">
    <property type="entry name" value="Acid proteases"/>
    <property type="match status" value="1"/>
</dbReference>
<accession>A0A6A6S4C7</accession>
<comment type="similarity">
    <text evidence="1">Belongs to the peptidase A1 family.</text>
</comment>
<dbReference type="InterPro" id="IPR034163">
    <property type="entry name" value="Aspergillopepsin-like_cat_dom"/>
</dbReference>
<evidence type="ECO:0000256" key="6">
    <source>
        <dbReference type="ARBA" id="ARBA00055396"/>
    </source>
</evidence>